<organism evidence="4 5">
    <name type="scientific">Rhynchospora pubera</name>
    <dbReference type="NCBI Taxonomy" id="906938"/>
    <lineage>
        <taxon>Eukaryota</taxon>
        <taxon>Viridiplantae</taxon>
        <taxon>Streptophyta</taxon>
        <taxon>Embryophyta</taxon>
        <taxon>Tracheophyta</taxon>
        <taxon>Spermatophyta</taxon>
        <taxon>Magnoliopsida</taxon>
        <taxon>Liliopsida</taxon>
        <taxon>Poales</taxon>
        <taxon>Cyperaceae</taxon>
        <taxon>Cyperoideae</taxon>
        <taxon>Rhynchosporeae</taxon>
        <taxon>Rhynchospora</taxon>
    </lineage>
</organism>
<keyword evidence="3" id="KW-1133">Transmembrane helix</keyword>
<keyword evidence="5" id="KW-1185">Reference proteome</keyword>
<name>A0AAV8DEE1_9POAL</name>
<proteinExistence type="predicted"/>
<gene>
    <name evidence="4" type="ORF">LUZ62_075624</name>
</gene>
<keyword evidence="3" id="KW-0812">Transmembrane</keyword>
<dbReference type="Proteomes" id="UP001140206">
    <property type="component" value="Chromosome 4"/>
</dbReference>
<evidence type="ECO:0000313" key="5">
    <source>
        <dbReference type="Proteomes" id="UP001140206"/>
    </source>
</evidence>
<evidence type="ECO:0000313" key="4">
    <source>
        <dbReference type="EMBL" id="KAJ4765249.1"/>
    </source>
</evidence>
<evidence type="ECO:0000256" key="3">
    <source>
        <dbReference type="SAM" id="Phobius"/>
    </source>
</evidence>
<feature type="region of interest" description="Disordered" evidence="2">
    <location>
        <begin position="71"/>
        <end position="93"/>
    </location>
</feature>
<feature type="region of interest" description="Disordered" evidence="2">
    <location>
        <begin position="112"/>
        <end position="140"/>
    </location>
</feature>
<evidence type="ECO:0000256" key="2">
    <source>
        <dbReference type="SAM" id="MobiDB-lite"/>
    </source>
</evidence>
<feature type="transmembrane region" description="Helical" evidence="3">
    <location>
        <begin position="41"/>
        <end position="62"/>
    </location>
</feature>
<dbReference type="EMBL" id="JAMFTS010000004">
    <property type="protein sequence ID" value="KAJ4765249.1"/>
    <property type="molecule type" value="Genomic_DNA"/>
</dbReference>
<sequence length="583" mass="66664">MQKSSSRIRYCVVLYRIVTEKRSILLPKFGISSCAAIFSDAYQVLTLFLSLYLVISLSFLLFSTVRSGGGGGGVEKAKTNNNNNNNNNNKRPCAEVSPNLLLSKFNNAMPPVSSHFPDPKPVKATGRSPSKPAPSPFHEKRASRIAEMQLQINELQEELKREREEKTKANEELAETKKKLSLSLSTPPPPISLKDSMDQVEIWEREIERAKESERNMLESLIFQTKQLEQAKISVEEAKLEIRSLKDREEEVETLKLRVRSAVESEEKSKKAIDDLATALNDVSEEAKQVKTWLSETESELVKAKSELEAATVSLKKTEERLKLELDEIERLKFEKEESAVAWNEKEKLFVSCMKESESEINRGKQENLKLIESQRVIREENARLREMLKQAVNEAASLKETLEAERDENSRLKESISEKEQAFQTVKQDFECLKISERSARDSLKELENMLDSNPTPTKSPAKNPCPKIDEEREEEESNDPKPQTIRDRRHSIGAPSKFNRFSESERFDPFVGSTRKDRVFASLSNIADMKAASRAVVQELGEEYDYIDQAYLVDEDQHAKHKKKPILRRFGDIFKRKSVGY</sequence>
<feature type="compositionally biased region" description="Polar residues" evidence="2">
    <location>
        <begin position="452"/>
        <end position="462"/>
    </location>
</feature>
<dbReference type="AlphaFoldDB" id="A0AAV8DEE1"/>
<comment type="caution">
    <text evidence="4">The sequence shown here is derived from an EMBL/GenBank/DDBJ whole genome shotgun (WGS) entry which is preliminary data.</text>
</comment>
<accession>A0AAV8DEE1</accession>
<evidence type="ECO:0000256" key="1">
    <source>
        <dbReference type="SAM" id="Coils"/>
    </source>
</evidence>
<feature type="region of interest" description="Disordered" evidence="2">
    <location>
        <begin position="450"/>
        <end position="502"/>
    </location>
</feature>
<protein>
    <submittedName>
        <fullName evidence="4">Myosin heavy chain-related protein</fullName>
    </submittedName>
</protein>
<feature type="coiled-coil region" evidence="1">
    <location>
        <begin position="375"/>
        <end position="423"/>
    </location>
</feature>
<keyword evidence="3" id="KW-0472">Membrane</keyword>
<feature type="coiled-coil region" evidence="1">
    <location>
        <begin position="294"/>
        <end position="339"/>
    </location>
</feature>
<keyword evidence="1" id="KW-0175">Coiled coil</keyword>
<reference evidence="4" key="1">
    <citation type="submission" date="2022-08" db="EMBL/GenBank/DDBJ databases">
        <authorList>
            <person name="Marques A."/>
        </authorList>
    </citation>
    <scope>NUCLEOTIDE SEQUENCE</scope>
    <source>
        <strain evidence="4">RhyPub2mFocal</strain>
        <tissue evidence="4">Leaves</tissue>
    </source>
</reference>
<dbReference type="PANTHER" id="PTHR35164">
    <property type="entry name" value="EXPRESSED PROTEIN"/>
    <property type="match status" value="1"/>
</dbReference>
<feature type="compositionally biased region" description="Low complexity" evidence="2">
    <location>
        <begin position="80"/>
        <end position="89"/>
    </location>
</feature>
<dbReference type="PANTHER" id="PTHR35164:SF14">
    <property type="entry name" value="OS04G0450900 PROTEIN"/>
    <property type="match status" value="1"/>
</dbReference>